<protein>
    <recommendedName>
        <fullName evidence="1">DUF362 domain-containing protein</fullName>
    </recommendedName>
</protein>
<gene>
    <name evidence="2" type="ORF">TSACC_325</name>
</gene>
<dbReference type="STRING" id="690879.TSACC_325"/>
<dbReference type="Pfam" id="PF04015">
    <property type="entry name" value="DUF362"/>
    <property type="match status" value="1"/>
</dbReference>
<name>A0A146GBI9_TERSA</name>
<dbReference type="AlphaFoldDB" id="A0A146GBI9"/>
<sequence length="341" mass="36726">MAMAQSDLPPPPPKSKVYYAIDGSALSEGNRANPRTVQRMVDSLICNLAQKPTVAQAWAKYVTPSDVVGIKVSASGQATSGTHPEVVDAIARGLIESGVPARNIIVWDRNIDDLLAAGFRKDNPLYILQGIDPQNGYDQDAQVSAPVLGKLIWGDSQFGKRDGSRISDRLSNGDQLSSRSFFAKVLSKSVTKVINVPAMTDSFMTGINGGIVNMTVFNLDNWRRFGQASMDGGSYLAEVYADELVKDKVALTMMDALVIQYAGGPMPNPNFAVNNFTIFASTDVIAIDATAVRLIDELRKGSKLPSIKPACAWIESGAQLGLGQFSETRTELLRVGVEALR</sequence>
<feature type="domain" description="DUF362" evidence="1">
    <location>
        <begin position="69"/>
        <end position="293"/>
    </location>
</feature>
<reference evidence="3" key="1">
    <citation type="journal article" date="2017" name="Genome Announc.">
        <title>Draft Genome Sequence of Terrimicrobium sacchariphilum NM-5T, a Facultative Anaerobic Soil Bacterium of the Class Spartobacteria.</title>
        <authorList>
            <person name="Qiu Y.L."/>
            <person name="Tourlousse D.M."/>
            <person name="Matsuura N."/>
            <person name="Ohashi A."/>
            <person name="Sekiguchi Y."/>
        </authorList>
    </citation>
    <scope>NUCLEOTIDE SEQUENCE [LARGE SCALE GENOMIC DNA]</scope>
    <source>
        <strain evidence="3">NM-5</strain>
    </source>
</reference>
<accession>A0A146GBI9</accession>
<dbReference type="InterPro" id="IPR007160">
    <property type="entry name" value="DUF362"/>
</dbReference>
<proteinExistence type="predicted"/>
<dbReference type="InParanoid" id="A0A146GBI9"/>
<evidence type="ECO:0000259" key="1">
    <source>
        <dbReference type="Pfam" id="PF04015"/>
    </source>
</evidence>
<dbReference type="Proteomes" id="UP000076023">
    <property type="component" value="Unassembled WGS sequence"/>
</dbReference>
<keyword evidence="3" id="KW-1185">Reference proteome</keyword>
<evidence type="ECO:0000313" key="3">
    <source>
        <dbReference type="Proteomes" id="UP000076023"/>
    </source>
</evidence>
<evidence type="ECO:0000313" key="2">
    <source>
        <dbReference type="EMBL" id="GAT34965.1"/>
    </source>
</evidence>
<comment type="caution">
    <text evidence="2">The sequence shown here is derived from an EMBL/GenBank/DDBJ whole genome shotgun (WGS) entry which is preliminary data.</text>
</comment>
<organism evidence="2 3">
    <name type="scientific">Terrimicrobium sacchariphilum</name>
    <dbReference type="NCBI Taxonomy" id="690879"/>
    <lineage>
        <taxon>Bacteria</taxon>
        <taxon>Pseudomonadati</taxon>
        <taxon>Verrucomicrobiota</taxon>
        <taxon>Terrimicrobiia</taxon>
        <taxon>Terrimicrobiales</taxon>
        <taxon>Terrimicrobiaceae</taxon>
        <taxon>Terrimicrobium</taxon>
    </lineage>
</organism>
<dbReference type="EMBL" id="BDCO01000003">
    <property type="protein sequence ID" value="GAT34965.1"/>
    <property type="molecule type" value="Genomic_DNA"/>
</dbReference>